<reference evidence="2" key="1">
    <citation type="submission" date="2021-01" db="EMBL/GenBank/DDBJ databases">
        <title>Whole genome shotgun sequence of Demequina activiva NBRC 110675.</title>
        <authorList>
            <person name="Komaki H."/>
            <person name="Tamura T."/>
        </authorList>
    </citation>
    <scope>NUCLEOTIDE SEQUENCE</scope>
    <source>
        <strain evidence="2">NBRC 110675</strain>
    </source>
</reference>
<sequence length="114" mass="12675">MLRNPLELWRGYRRRALLLPEEGADSADMRNRRNRKAHRIPEGRAYAGQNMVPESWLGSQAHSSLDRATQLGHYYGSLGGFVPIPEAKASQGRRSTRPSTTGALPWFGAQSCAP</sequence>
<organism evidence="2 3">
    <name type="scientific">Demequina activiva</name>
    <dbReference type="NCBI Taxonomy" id="1582364"/>
    <lineage>
        <taxon>Bacteria</taxon>
        <taxon>Bacillati</taxon>
        <taxon>Actinomycetota</taxon>
        <taxon>Actinomycetes</taxon>
        <taxon>Micrococcales</taxon>
        <taxon>Demequinaceae</taxon>
        <taxon>Demequina</taxon>
    </lineage>
</organism>
<keyword evidence="3" id="KW-1185">Reference proteome</keyword>
<dbReference type="Proteomes" id="UP000652354">
    <property type="component" value="Unassembled WGS sequence"/>
</dbReference>
<gene>
    <name evidence="2" type="ORF">Dac01nite_20120</name>
</gene>
<dbReference type="EMBL" id="BONR01000004">
    <property type="protein sequence ID" value="GIG55260.1"/>
    <property type="molecule type" value="Genomic_DNA"/>
</dbReference>
<evidence type="ECO:0000256" key="1">
    <source>
        <dbReference type="SAM" id="MobiDB-lite"/>
    </source>
</evidence>
<accession>A0A919Q2X0</accession>
<comment type="caution">
    <text evidence="2">The sequence shown here is derived from an EMBL/GenBank/DDBJ whole genome shotgun (WGS) entry which is preliminary data.</text>
</comment>
<name>A0A919Q2X0_9MICO</name>
<proteinExistence type="predicted"/>
<evidence type="ECO:0000313" key="2">
    <source>
        <dbReference type="EMBL" id="GIG55260.1"/>
    </source>
</evidence>
<protein>
    <submittedName>
        <fullName evidence="2">Uncharacterized protein</fullName>
    </submittedName>
</protein>
<dbReference type="AlphaFoldDB" id="A0A919Q2X0"/>
<evidence type="ECO:0000313" key="3">
    <source>
        <dbReference type="Proteomes" id="UP000652354"/>
    </source>
</evidence>
<feature type="region of interest" description="Disordered" evidence="1">
    <location>
        <begin position="88"/>
        <end position="114"/>
    </location>
</feature>